<keyword evidence="2" id="KW-1185">Reference proteome</keyword>
<organism evidence="1 2">
    <name type="scientific">Symbiochloris irregularis</name>
    <dbReference type="NCBI Taxonomy" id="706552"/>
    <lineage>
        <taxon>Eukaryota</taxon>
        <taxon>Viridiplantae</taxon>
        <taxon>Chlorophyta</taxon>
        <taxon>core chlorophytes</taxon>
        <taxon>Trebouxiophyceae</taxon>
        <taxon>Trebouxiales</taxon>
        <taxon>Trebouxiaceae</taxon>
        <taxon>Symbiochloris</taxon>
    </lineage>
</organism>
<sequence>MSEAPQVRPPGGSAAAGAVALCTAAASVSCDGSSHSSQWGWGHPKVYASSSLASTTSSTTLDNRLSIFRVTERQKQGLKRVKSTEELTHVGHLKKQALCLAPLDKQHFLAAAEESQIMAWLINQLRHKQYQTTHKFTSGVSDLAVSGLTASQAFTDPKMAGHLAARCAEPLREGTEGDLETTTKLLKARMEVLASCMAELSVAAEEHAGEHAFRSVGSVAPIANHDDTLRRAERTVVLYDNLQFQIRMPAVARLYEAHQKAEQAKALFTDTYNQMIFLTTSMELFHRTDPLVNFQSDWEEGAPMTYKGMQFRMPSHYVHVDGLAFRVVEKRCGPQGEWQSWVYIGSSATKEAGLGAYAARGFEKSNMLGYYLGRLLTKAEADASSSKYIACQRLQHSNKKVYVDALMPPQPKAEQLQIFGEIHFDDELLSWPGMCAHMANYSVPSSTSANAKVWDDGTMTAIKRIPPLTSRDKLHQSEILWDYRAYEHN</sequence>
<dbReference type="InterPro" id="IPR046341">
    <property type="entry name" value="SET_dom_sf"/>
</dbReference>
<evidence type="ECO:0000313" key="1">
    <source>
        <dbReference type="EMBL" id="KAK9812214.1"/>
    </source>
</evidence>
<dbReference type="EMBL" id="JALJOQ010000008">
    <property type="protein sequence ID" value="KAK9812214.1"/>
    <property type="molecule type" value="Genomic_DNA"/>
</dbReference>
<evidence type="ECO:0008006" key="3">
    <source>
        <dbReference type="Google" id="ProtNLM"/>
    </source>
</evidence>
<dbReference type="Gene3D" id="2.170.270.10">
    <property type="entry name" value="SET domain"/>
    <property type="match status" value="1"/>
</dbReference>
<reference evidence="1 2" key="1">
    <citation type="journal article" date="2024" name="Nat. Commun.">
        <title>Phylogenomics reveals the evolutionary origins of lichenization in chlorophyte algae.</title>
        <authorList>
            <person name="Puginier C."/>
            <person name="Libourel C."/>
            <person name="Otte J."/>
            <person name="Skaloud P."/>
            <person name="Haon M."/>
            <person name="Grisel S."/>
            <person name="Petersen M."/>
            <person name="Berrin J.G."/>
            <person name="Delaux P.M."/>
            <person name="Dal Grande F."/>
            <person name="Keller J."/>
        </authorList>
    </citation>
    <scope>NUCLEOTIDE SEQUENCE [LARGE SCALE GENOMIC DNA]</scope>
    <source>
        <strain evidence="1 2">SAG 2036</strain>
    </source>
</reference>
<evidence type="ECO:0000313" key="2">
    <source>
        <dbReference type="Proteomes" id="UP001465755"/>
    </source>
</evidence>
<dbReference type="SUPFAM" id="SSF82199">
    <property type="entry name" value="SET domain"/>
    <property type="match status" value="1"/>
</dbReference>
<gene>
    <name evidence="1" type="ORF">WJX73_004664</name>
</gene>
<proteinExistence type="predicted"/>
<name>A0AAW1PRH5_9CHLO</name>
<accession>A0AAW1PRH5</accession>
<protein>
    <recommendedName>
        <fullName evidence="3">PARP catalytic domain-containing protein</fullName>
    </recommendedName>
</protein>
<dbReference type="AlphaFoldDB" id="A0AAW1PRH5"/>
<comment type="caution">
    <text evidence="1">The sequence shown here is derived from an EMBL/GenBank/DDBJ whole genome shotgun (WGS) entry which is preliminary data.</text>
</comment>
<dbReference type="Proteomes" id="UP001465755">
    <property type="component" value="Unassembled WGS sequence"/>
</dbReference>